<dbReference type="EMBL" id="BMQL01000012">
    <property type="protein sequence ID" value="GGR11035.1"/>
    <property type="molecule type" value="Genomic_DNA"/>
</dbReference>
<sequence length="186" mass="20789">MPDAQNDRVTQLIQENTAVNELLRQQAEAGLTNLHRPIEQVGILLSRPTFIITSGVLFLLWIFLNLDLKFVSHHPWDEPPFFWLQGLIGALSLLVASTVLVSQARQAQLAEQRAQLQLQFIVLTEQRSAKTIQLLEELRRDLPNVIDRVDADAEVMQQPADPEAILDAMNTLADAGETALPPKDPS</sequence>
<comment type="caution">
    <text evidence="2">The sequence shown here is derived from an EMBL/GenBank/DDBJ whole genome shotgun (WGS) entry which is preliminary data.</text>
</comment>
<dbReference type="Pfam" id="PF06210">
    <property type="entry name" value="DUF1003"/>
    <property type="match status" value="1"/>
</dbReference>
<dbReference type="AlphaFoldDB" id="A0A918C7Y1"/>
<keyword evidence="1" id="KW-0812">Transmembrane</keyword>
<keyword evidence="3" id="KW-1185">Reference proteome</keyword>
<evidence type="ECO:0000256" key="1">
    <source>
        <dbReference type="SAM" id="Phobius"/>
    </source>
</evidence>
<dbReference type="InterPro" id="IPR010406">
    <property type="entry name" value="DUF1003"/>
</dbReference>
<proteinExistence type="predicted"/>
<accession>A0A918C7Y1</accession>
<evidence type="ECO:0000313" key="3">
    <source>
        <dbReference type="Proteomes" id="UP000603865"/>
    </source>
</evidence>
<organism evidence="2 3">
    <name type="scientific">Deinococcus ruber</name>
    <dbReference type="NCBI Taxonomy" id="1848197"/>
    <lineage>
        <taxon>Bacteria</taxon>
        <taxon>Thermotogati</taxon>
        <taxon>Deinococcota</taxon>
        <taxon>Deinococci</taxon>
        <taxon>Deinococcales</taxon>
        <taxon>Deinococcaceae</taxon>
        <taxon>Deinococcus</taxon>
    </lineage>
</organism>
<reference evidence="2" key="2">
    <citation type="submission" date="2020-09" db="EMBL/GenBank/DDBJ databases">
        <authorList>
            <person name="Sun Q."/>
            <person name="Ohkuma M."/>
        </authorList>
    </citation>
    <scope>NUCLEOTIDE SEQUENCE</scope>
    <source>
        <strain evidence="2">JCM 31311</strain>
    </source>
</reference>
<gene>
    <name evidence="2" type="ORF">GCM10008957_24780</name>
</gene>
<keyword evidence="1" id="KW-0472">Membrane</keyword>
<evidence type="ECO:0000313" key="2">
    <source>
        <dbReference type="EMBL" id="GGR11035.1"/>
    </source>
</evidence>
<evidence type="ECO:0008006" key="4">
    <source>
        <dbReference type="Google" id="ProtNLM"/>
    </source>
</evidence>
<feature type="transmembrane region" description="Helical" evidence="1">
    <location>
        <begin position="44"/>
        <end position="63"/>
    </location>
</feature>
<dbReference type="Proteomes" id="UP000603865">
    <property type="component" value="Unassembled WGS sequence"/>
</dbReference>
<keyword evidence="1" id="KW-1133">Transmembrane helix</keyword>
<feature type="transmembrane region" description="Helical" evidence="1">
    <location>
        <begin position="83"/>
        <end position="101"/>
    </location>
</feature>
<reference evidence="2" key="1">
    <citation type="journal article" date="2014" name="Int. J. Syst. Evol. Microbiol.">
        <title>Complete genome sequence of Corynebacterium casei LMG S-19264T (=DSM 44701T), isolated from a smear-ripened cheese.</title>
        <authorList>
            <consortium name="US DOE Joint Genome Institute (JGI-PGF)"/>
            <person name="Walter F."/>
            <person name="Albersmeier A."/>
            <person name="Kalinowski J."/>
            <person name="Ruckert C."/>
        </authorList>
    </citation>
    <scope>NUCLEOTIDE SEQUENCE</scope>
    <source>
        <strain evidence="2">JCM 31311</strain>
    </source>
</reference>
<dbReference type="RefSeq" id="WP_189090811.1">
    <property type="nucleotide sequence ID" value="NZ_BMQL01000012.1"/>
</dbReference>
<protein>
    <recommendedName>
        <fullName evidence="4">DUF1003 domain-containing protein</fullName>
    </recommendedName>
</protein>
<name>A0A918C7Y1_9DEIO</name>